<dbReference type="GO" id="GO:0070006">
    <property type="term" value="F:metalloaminopeptidase activity"/>
    <property type="evidence" value="ECO:0007669"/>
    <property type="project" value="UniProtKB-UniRule"/>
</dbReference>
<comment type="subunit">
    <text evidence="6">Monomer.</text>
</comment>
<feature type="binding site" evidence="6">
    <location>
        <position position="175"/>
    </location>
    <ligand>
        <name>substrate</name>
    </ligand>
</feature>
<dbReference type="HAMAP" id="MF_01974">
    <property type="entry name" value="MetAP_1"/>
    <property type="match status" value="1"/>
</dbReference>
<feature type="binding site" evidence="6">
    <location>
        <position position="236"/>
    </location>
    <ligand>
        <name>a divalent metal cation</name>
        <dbReference type="ChEBI" id="CHEBI:60240"/>
        <label>1</label>
    </ligand>
</feature>
<dbReference type="PATRIC" id="fig|1184267.3.peg.1632"/>
<accession>M4V8U3</accession>
<dbReference type="GO" id="GO:0005829">
    <property type="term" value="C:cytosol"/>
    <property type="evidence" value="ECO:0007669"/>
    <property type="project" value="TreeGrafter"/>
</dbReference>
<evidence type="ECO:0000313" key="9">
    <source>
        <dbReference type="EMBL" id="AGH95827.1"/>
    </source>
</evidence>
<feature type="binding site" evidence="6">
    <location>
        <position position="105"/>
    </location>
    <ligand>
        <name>a divalent metal cation</name>
        <dbReference type="ChEBI" id="CHEBI:60240"/>
        <label>1</label>
    </ligand>
</feature>
<dbReference type="NCBIfam" id="TIGR00500">
    <property type="entry name" value="met_pdase_I"/>
    <property type="match status" value="1"/>
</dbReference>
<dbReference type="eggNOG" id="COG0024">
    <property type="taxonomic scope" value="Bacteria"/>
</dbReference>
<dbReference type="InterPro" id="IPR001714">
    <property type="entry name" value="Pept_M24_MAP"/>
</dbReference>
<evidence type="ECO:0000256" key="2">
    <source>
        <dbReference type="ARBA" id="ARBA00022438"/>
    </source>
</evidence>
<dbReference type="PRINTS" id="PR00599">
    <property type="entry name" value="MAPEPTIDASE"/>
</dbReference>
<dbReference type="PANTHER" id="PTHR43330:SF27">
    <property type="entry name" value="METHIONINE AMINOPEPTIDASE"/>
    <property type="match status" value="1"/>
</dbReference>
<dbReference type="CDD" id="cd01086">
    <property type="entry name" value="MetAP1"/>
    <property type="match status" value="1"/>
</dbReference>
<dbReference type="GO" id="GO:0046872">
    <property type="term" value="F:metal ion binding"/>
    <property type="evidence" value="ECO:0007669"/>
    <property type="project" value="UniProtKB-UniRule"/>
</dbReference>
<dbReference type="EMBL" id="CP003537">
    <property type="protein sequence ID" value="AGH95827.1"/>
    <property type="molecule type" value="Genomic_DNA"/>
</dbReference>
<evidence type="ECO:0000256" key="1">
    <source>
        <dbReference type="ARBA" id="ARBA00002521"/>
    </source>
</evidence>
<dbReference type="InterPro" id="IPR036005">
    <property type="entry name" value="Creatinase/aminopeptidase-like"/>
</dbReference>
<gene>
    <name evidence="6" type="primary">map</name>
    <name evidence="9" type="ORF">A11Q_1611</name>
</gene>
<dbReference type="KEGG" id="bex:A11Q_1611"/>
<dbReference type="HOGENOM" id="CLU_015857_0_0_7"/>
<keyword evidence="4 6" id="KW-0479">Metal-binding</keyword>
<evidence type="ECO:0000256" key="4">
    <source>
        <dbReference type="ARBA" id="ARBA00022723"/>
    </source>
</evidence>
<dbReference type="GO" id="GO:0006508">
    <property type="term" value="P:proteolysis"/>
    <property type="evidence" value="ECO:0007669"/>
    <property type="project" value="UniProtKB-KW"/>
</dbReference>
<feature type="binding site" evidence="6">
    <location>
        <position position="201"/>
    </location>
    <ligand>
        <name>a divalent metal cation</name>
        <dbReference type="ChEBI" id="CHEBI:60240"/>
        <label>2</label>
        <note>catalytic</note>
    </ligand>
</feature>
<dbReference type="Pfam" id="PF00557">
    <property type="entry name" value="Peptidase_M24"/>
    <property type="match status" value="1"/>
</dbReference>
<protein>
    <recommendedName>
        <fullName evidence="6 7">Methionine aminopeptidase</fullName>
        <shortName evidence="6">MAP</shortName>
        <shortName evidence="6">MetAP</shortName>
        <ecNumber evidence="6 7">3.4.11.18</ecNumber>
    </recommendedName>
    <alternativeName>
        <fullName evidence="6">Peptidase M</fullName>
    </alternativeName>
</protein>
<comment type="similarity">
    <text evidence="6">Belongs to the peptidase M24A family. Methionine aminopeptidase type 1 subfamily.</text>
</comment>
<dbReference type="SUPFAM" id="SSF55920">
    <property type="entry name" value="Creatinase/aminopeptidase"/>
    <property type="match status" value="1"/>
</dbReference>
<feature type="binding site" evidence="6">
    <location>
        <position position="77"/>
    </location>
    <ligand>
        <name>substrate</name>
    </ligand>
</feature>
<comment type="function">
    <text evidence="1 6">Removes the N-terminal methionine from nascent proteins. The N-terminal methionine is often cleaved when the second residue in the primary sequence is small and uncharged (Met-Ala-, Cys, Gly, Pro, Ser, Thr, or Val). Requires deformylation of the N(alpha)-formylated initiator methionine before it can be hydrolyzed.</text>
</comment>
<evidence type="ECO:0000313" key="10">
    <source>
        <dbReference type="Proteomes" id="UP000012040"/>
    </source>
</evidence>
<dbReference type="InterPro" id="IPR000994">
    <property type="entry name" value="Pept_M24"/>
</dbReference>
<dbReference type="STRING" id="1184267.A11Q_1611"/>
<reference evidence="9 10" key="1">
    <citation type="journal article" date="2013" name="ISME J.">
        <title>By their genes ye shall know them: genomic signatures of predatory bacteria.</title>
        <authorList>
            <person name="Pasternak Z."/>
            <person name="Pietrokovski S."/>
            <person name="Rotem O."/>
            <person name="Gophna U."/>
            <person name="Lurie-Weinberger M.N."/>
            <person name="Jurkevitch E."/>
        </authorList>
    </citation>
    <scope>NUCLEOTIDE SEQUENCE [LARGE SCALE GENOMIC DNA]</scope>
    <source>
        <strain evidence="9 10">JSS</strain>
    </source>
</reference>
<dbReference type="Proteomes" id="UP000012040">
    <property type="component" value="Chromosome"/>
</dbReference>
<feature type="domain" description="Peptidase M24" evidence="8">
    <location>
        <begin position="12"/>
        <end position="243"/>
    </location>
</feature>
<name>M4V8U3_9BACT</name>
<evidence type="ECO:0000256" key="6">
    <source>
        <dbReference type="HAMAP-Rule" id="MF_01974"/>
    </source>
</evidence>
<comment type="cofactor">
    <cofactor evidence="6">
        <name>Co(2+)</name>
        <dbReference type="ChEBI" id="CHEBI:48828"/>
    </cofactor>
    <cofactor evidence="6">
        <name>Zn(2+)</name>
        <dbReference type="ChEBI" id="CHEBI:29105"/>
    </cofactor>
    <cofactor evidence="6">
        <name>Mn(2+)</name>
        <dbReference type="ChEBI" id="CHEBI:29035"/>
    </cofactor>
    <cofactor evidence="6">
        <name>Fe(2+)</name>
        <dbReference type="ChEBI" id="CHEBI:29033"/>
    </cofactor>
    <text evidence="6">Binds 2 divalent metal cations per subunit. Has a high-affinity and a low affinity metal-binding site. The true nature of the physiological cofactor is under debate. The enzyme is active with cobalt, zinc, manganese or divalent iron ions. Most likely, methionine aminopeptidases function as mononuclear Fe(2+)-metalloproteases under physiological conditions, and the catalytically relevant metal-binding site has been assigned to the histidine-containing high-affinity site.</text>
</comment>
<dbReference type="GO" id="GO:0004239">
    <property type="term" value="F:initiator methionyl aminopeptidase activity"/>
    <property type="evidence" value="ECO:0007669"/>
    <property type="project" value="UniProtKB-UniRule"/>
</dbReference>
<dbReference type="OrthoDB" id="5290075at2"/>
<keyword evidence="3 6" id="KW-0645">Protease</keyword>
<dbReference type="PANTHER" id="PTHR43330">
    <property type="entry name" value="METHIONINE AMINOPEPTIDASE"/>
    <property type="match status" value="1"/>
</dbReference>
<proteinExistence type="inferred from homology"/>
<feature type="binding site" evidence="6">
    <location>
        <position position="94"/>
    </location>
    <ligand>
        <name>a divalent metal cation</name>
        <dbReference type="ChEBI" id="CHEBI:60240"/>
        <label>1</label>
    </ligand>
</feature>
<dbReference type="InterPro" id="IPR002467">
    <property type="entry name" value="Pept_M24A_MAP1"/>
</dbReference>
<evidence type="ECO:0000256" key="5">
    <source>
        <dbReference type="ARBA" id="ARBA00022801"/>
    </source>
</evidence>
<keyword evidence="2 6" id="KW-0031">Aminopeptidase</keyword>
<sequence length="252" mass="27627">MQKPLSAEEIVKMKAVCKLAAKVLSHTGKFVKPGITTLELDKIADDHTLSLGAVSACIGYHGYPMSTCISPNEIICHGLPNDYVLKEGDIVNIDVTVKKDGFFGDTSKTFMVGQVSDAAADLVEVAHQAMMIGIETITPNGWTGDIGFETNKFVTRKGYTTIKEIGGHGIGRVFHTDPFVPAFGKKGKGEKLRPWTCFTVEPMVNQGTDDFEEFDIHGSSIKYYKTVDRKLSAQFEHTILLTDTGYEILTLD</sequence>
<dbReference type="RefSeq" id="WP_015470317.1">
    <property type="nucleotide sequence ID" value="NC_020813.1"/>
</dbReference>
<feature type="binding site" evidence="6">
    <location>
        <position position="236"/>
    </location>
    <ligand>
        <name>a divalent metal cation</name>
        <dbReference type="ChEBI" id="CHEBI:60240"/>
        <label>2</label>
        <note>catalytic</note>
    </ligand>
</feature>
<comment type="catalytic activity">
    <reaction evidence="6 7">
        <text>Release of N-terminal amino acids, preferentially methionine, from peptides and arylamides.</text>
        <dbReference type="EC" id="3.4.11.18"/>
    </reaction>
</comment>
<dbReference type="EC" id="3.4.11.18" evidence="6 7"/>
<keyword evidence="5 6" id="KW-0378">Hydrolase</keyword>
<feature type="binding site" evidence="6">
    <location>
        <position position="168"/>
    </location>
    <ligand>
        <name>a divalent metal cation</name>
        <dbReference type="ChEBI" id="CHEBI:60240"/>
        <label>2</label>
        <note>catalytic</note>
    </ligand>
</feature>
<keyword evidence="10" id="KW-1185">Reference proteome</keyword>
<evidence type="ECO:0000256" key="7">
    <source>
        <dbReference type="RuleBase" id="RU003653"/>
    </source>
</evidence>
<dbReference type="Gene3D" id="3.90.230.10">
    <property type="entry name" value="Creatinase/methionine aminopeptidase superfamily"/>
    <property type="match status" value="1"/>
</dbReference>
<organism evidence="9 10">
    <name type="scientific">Pseudobdellovibrio exovorus JSS</name>
    <dbReference type="NCBI Taxonomy" id="1184267"/>
    <lineage>
        <taxon>Bacteria</taxon>
        <taxon>Pseudomonadati</taxon>
        <taxon>Bdellovibrionota</taxon>
        <taxon>Bdellovibrionia</taxon>
        <taxon>Bdellovibrionales</taxon>
        <taxon>Pseudobdellovibrionaceae</taxon>
        <taxon>Pseudobdellovibrio</taxon>
    </lineage>
</organism>
<dbReference type="AlphaFoldDB" id="M4V8U3"/>
<evidence type="ECO:0000256" key="3">
    <source>
        <dbReference type="ARBA" id="ARBA00022670"/>
    </source>
</evidence>
<feature type="binding site" evidence="6">
    <location>
        <position position="105"/>
    </location>
    <ligand>
        <name>a divalent metal cation</name>
        <dbReference type="ChEBI" id="CHEBI:60240"/>
        <label>2</label>
        <note>catalytic</note>
    </ligand>
</feature>
<evidence type="ECO:0000259" key="8">
    <source>
        <dbReference type="Pfam" id="PF00557"/>
    </source>
</evidence>